<dbReference type="Proteomes" id="UP000316714">
    <property type="component" value="Unassembled WGS sequence"/>
</dbReference>
<keyword evidence="2" id="KW-1185">Reference proteome</keyword>
<name>A0A5C5VD30_9BACT</name>
<dbReference type="RefSeq" id="WP_146562361.1">
    <property type="nucleotide sequence ID" value="NZ_SIHJ01000001.1"/>
</dbReference>
<dbReference type="AlphaFoldDB" id="A0A5C5VD30"/>
<dbReference type="EMBL" id="SIHJ01000001">
    <property type="protein sequence ID" value="TWT35880.1"/>
    <property type="molecule type" value="Genomic_DNA"/>
</dbReference>
<organism evidence="1 2">
    <name type="scientific">Posidoniimonas corsicana</name>
    <dbReference type="NCBI Taxonomy" id="1938618"/>
    <lineage>
        <taxon>Bacteria</taxon>
        <taxon>Pseudomonadati</taxon>
        <taxon>Planctomycetota</taxon>
        <taxon>Planctomycetia</taxon>
        <taxon>Pirellulales</taxon>
        <taxon>Lacipirellulaceae</taxon>
        <taxon>Posidoniimonas</taxon>
    </lineage>
</organism>
<proteinExistence type="predicted"/>
<gene>
    <name evidence="1" type="ORF">KOR34_07760</name>
</gene>
<comment type="caution">
    <text evidence="1">The sequence shown here is derived from an EMBL/GenBank/DDBJ whole genome shotgun (WGS) entry which is preliminary data.</text>
</comment>
<evidence type="ECO:0000313" key="1">
    <source>
        <dbReference type="EMBL" id="TWT35880.1"/>
    </source>
</evidence>
<sequence length="99" mass="11258">MIPRNTMTAEKVAEIEQMLETGARQVDVAGVAGVTASAVRTIANGLHYHQQSEEEQARRFNSTLRGWVPTLDEIARECERIRHAHPRLPVGYRSVEFEW</sequence>
<evidence type="ECO:0000313" key="2">
    <source>
        <dbReference type="Proteomes" id="UP000316714"/>
    </source>
</evidence>
<dbReference type="OrthoDB" id="9857383at2"/>
<accession>A0A5C5VD30</accession>
<protein>
    <submittedName>
        <fullName evidence="1">Uncharacterized protein</fullName>
    </submittedName>
</protein>
<reference evidence="1 2" key="1">
    <citation type="submission" date="2019-02" db="EMBL/GenBank/DDBJ databases">
        <title>Deep-cultivation of Planctomycetes and their phenomic and genomic characterization uncovers novel biology.</title>
        <authorList>
            <person name="Wiegand S."/>
            <person name="Jogler M."/>
            <person name="Boedeker C."/>
            <person name="Pinto D."/>
            <person name="Vollmers J."/>
            <person name="Rivas-Marin E."/>
            <person name="Kohn T."/>
            <person name="Peeters S.H."/>
            <person name="Heuer A."/>
            <person name="Rast P."/>
            <person name="Oberbeckmann S."/>
            <person name="Bunk B."/>
            <person name="Jeske O."/>
            <person name="Meyerdierks A."/>
            <person name="Storesund J.E."/>
            <person name="Kallscheuer N."/>
            <person name="Luecker S."/>
            <person name="Lage O.M."/>
            <person name="Pohl T."/>
            <person name="Merkel B.J."/>
            <person name="Hornburger P."/>
            <person name="Mueller R.-W."/>
            <person name="Bruemmer F."/>
            <person name="Labrenz M."/>
            <person name="Spormann A.M."/>
            <person name="Op Den Camp H."/>
            <person name="Overmann J."/>
            <person name="Amann R."/>
            <person name="Jetten M.S.M."/>
            <person name="Mascher T."/>
            <person name="Medema M.H."/>
            <person name="Devos D.P."/>
            <person name="Kaster A.-K."/>
            <person name="Ovreas L."/>
            <person name="Rohde M."/>
            <person name="Galperin M.Y."/>
            <person name="Jogler C."/>
        </authorList>
    </citation>
    <scope>NUCLEOTIDE SEQUENCE [LARGE SCALE GENOMIC DNA]</scope>
    <source>
        <strain evidence="1 2">KOR34</strain>
    </source>
</reference>